<evidence type="ECO:0000313" key="2">
    <source>
        <dbReference type="Proteomes" id="UP001163731"/>
    </source>
</evidence>
<gene>
    <name evidence="1" type="ORF">OMO38_16445</name>
</gene>
<reference evidence="1" key="1">
    <citation type="submission" date="2022-10" db="EMBL/GenBank/DDBJ databases">
        <title>Chryseobacterium babae sp. nov. isolated from the gut of the beetle Oryctes rhinoceros, and Chryseobacterium kimseyorum sp. nov., isolated from a stick insect rearing cage.</title>
        <authorList>
            <person name="Shelomi M."/>
            <person name="Han C.-J."/>
            <person name="Chen W.-M."/>
            <person name="Chen H.-K."/>
            <person name="Liaw S.-J."/>
            <person name="Muhle E."/>
            <person name="Clermont D."/>
        </authorList>
    </citation>
    <scope>NUCLEOTIDE SEQUENCE</scope>
    <source>
        <strain evidence="1">09-1422</strain>
    </source>
</reference>
<dbReference type="Proteomes" id="UP001163731">
    <property type="component" value="Unassembled WGS sequence"/>
</dbReference>
<organism evidence="1 2">
    <name type="scientific">Chryseobacterium kimseyorum</name>
    <dbReference type="NCBI Taxonomy" id="2984028"/>
    <lineage>
        <taxon>Bacteria</taxon>
        <taxon>Pseudomonadati</taxon>
        <taxon>Bacteroidota</taxon>
        <taxon>Flavobacteriia</taxon>
        <taxon>Flavobacteriales</taxon>
        <taxon>Weeksellaceae</taxon>
        <taxon>Chryseobacterium group</taxon>
        <taxon>Chryseobacterium</taxon>
    </lineage>
</organism>
<sequence>MEKVNRYSSLDNESFNLLNQIKKEDTNINIDITKVILAKLLSIKGIQLAMASTILRFKNPNIYQIIDQRVYRFIKGENLPIYFPNIERQIELYVDYLETLKSVCINNNIDFKISDRIIYELDKKHNKDEKIRY</sequence>
<evidence type="ECO:0000313" key="1">
    <source>
        <dbReference type="EMBL" id="MCW3170117.1"/>
    </source>
</evidence>
<name>A0ABT3I243_9FLAO</name>
<proteinExistence type="predicted"/>
<accession>A0ABT3I243</accession>
<keyword evidence="2" id="KW-1185">Reference proteome</keyword>
<comment type="caution">
    <text evidence="1">The sequence shown here is derived from an EMBL/GenBank/DDBJ whole genome shotgun (WGS) entry which is preliminary data.</text>
</comment>
<dbReference type="EMBL" id="JAPDHW010000014">
    <property type="protein sequence ID" value="MCW3170117.1"/>
    <property type="molecule type" value="Genomic_DNA"/>
</dbReference>
<protein>
    <submittedName>
        <fullName evidence="1">Uncharacterized protein</fullName>
    </submittedName>
</protein>
<dbReference type="RefSeq" id="WP_264751277.1">
    <property type="nucleotide sequence ID" value="NZ_JAPDHW010000014.1"/>
</dbReference>